<accession>A0A023AXU0</accession>
<gene>
    <name evidence="1" type="ORF">GNI_188140</name>
</gene>
<dbReference type="GeneID" id="22916216"/>
<dbReference type="RefSeq" id="XP_011133643.1">
    <property type="nucleotide sequence ID" value="XM_011135341.1"/>
</dbReference>
<dbReference type="EMBL" id="AFNH02001431">
    <property type="protein sequence ID" value="EZG43100.1"/>
    <property type="molecule type" value="Genomic_DNA"/>
</dbReference>
<dbReference type="VEuPathDB" id="CryptoDB:GNI_188140"/>
<feature type="non-terminal residue" evidence="1">
    <location>
        <position position="1"/>
    </location>
</feature>
<keyword evidence="2" id="KW-1185">Reference proteome</keyword>
<protein>
    <submittedName>
        <fullName evidence="1">Uncharacterized protein</fullName>
    </submittedName>
</protein>
<sequence>RYFLLMTQHWCRSPTMAPQCSHIRVPAIARSGPGAVACASAAVTAARPLVGTRSAGGWVFLVARSAAVRWPPTARWWAVAGSLGRPASILHAPACASVPGVPAPRTAARSCAHRRRSTSSIRAHISIGGGSARAPFLLFLPKIDHMAPVTICAHMVVTVVATKWRTVASTRSPMDHMAHATGTPRRAVTGLAPRPALLVSLP</sequence>
<dbReference type="Proteomes" id="UP000019763">
    <property type="component" value="Unassembled WGS sequence"/>
</dbReference>
<proteinExistence type="predicted"/>
<evidence type="ECO:0000313" key="1">
    <source>
        <dbReference type="EMBL" id="EZG43100.1"/>
    </source>
</evidence>
<comment type="caution">
    <text evidence="1">The sequence shown here is derived from an EMBL/GenBank/DDBJ whole genome shotgun (WGS) entry which is preliminary data.</text>
</comment>
<feature type="non-terminal residue" evidence="1">
    <location>
        <position position="202"/>
    </location>
</feature>
<reference evidence="1" key="1">
    <citation type="submission" date="2013-12" db="EMBL/GenBank/DDBJ databases">
        <authorList>
            <person name="Omoto C.K."/>
            <person name="Sibley D."/>
            <person name="Venepally P."/>
            <person name="Hadjithomas M."/>
            <person name="Karamycheva S."/>
            <person name="Brunk B."/>
            <person name="Roos D."/>
            <person name="Caler E."/>
            <person name="Lorenzi H."/>
        </authorList>
    </citation>
    <scope>NUCLEOTIDE SEQUENCE</scope>
</reference>
<name>A0A023AXU0_GRENI</name>
<organism evidence="1 2">
    <name type="scientific">Gregarina niphandrodes</name>
    <name type="common">Septate eugregarine</name>
    <dbReference type="NCBI Taxonomy" id="110365"/>
    <lineage>
        <taxon>Eukaryota</taxon>
        <taxon>Sar</taxon>
        <taxon>Alveolata</taxon>
        <taxon>Apicomplexa</taxon>
        <taxon>Conoidasida</taxon>
        <taxon>Gregarinasina</taxon>
        <taxon>Eugregarinorida</taxon>
        <taxon>Gregarinidae</taxon>
        <taxon>Gregarina</taxon>
    </lineage>
</organism>
<dbReference type="AlphaFoldDB" id="A0A023AXU0"/>
<evidence type="ECO:0000313" key="2">
    <source>
        <dbReference type="Proteomes" id="UP000019763"/>
    </source>
</evidence>